<evidence type="ECO:0000313" key="1">
    <source>
        <dbReference type="EMBL" id="MPC54969.1"/>
    </source>
</evidence>
<gene>
    <name evidence="1" type="ORF">E2C01_048899</name>
</gene>
<proteinExistence type="predicted"/>
<keyword evidence="2" id="KW-1185">Reference proteome</keyword>
<dbReference type="EMBL" id="VSRR010012783">
    <property type="protein sequence ID" value="MPC54969.1"/>
    <property type="molecule type" value="Genomic_DNA"/>
</dbReference>
<dbReference type="AlphaFoldDB" id="A0A5B7GBE0"/>
<name>A0A5B7GBE0_PORTR</name>
<evidence type="ECO:0000313" key="2">
    <source>
        <dbReference type="Proteomes" id="UP000324222"/>
    </source>
</evidence>
<protein>
    <submittedName>
        <fullName evidence="1">Uncharacterized protein</fullName>
    </submittedName>
</protein>
<accession>A0A5B7GBE0</accession>
<sequence>MLPVEARKADFRLCEVGKDITKATTIVVKSLTVLDKVAHDEDHPVVAHEMAMLNGALALLDKAPMTGLLFGDGMNFLKLTGKLKRQRG</sequence>
<comment type="caution">
    <text evidence="1">The sequence shown here is derived from an EMBL/GenBank/DDBJ whole genome shotgun (WGS) entry which is preliminary data.</text>
</comment>
<organism evidence="1 2">
    <name type="scientific">Portunus trituberculatus</name>
    <name type="common">Swimming crab</name>
    <name type="synonym">Neptunus trituberculatus</name>
    <dbReference type="NCBI Taxonomy" id="210409"/>
    <lineage>
        <taxon>Eukaryota</taxon>
        <taxon>Metazoa</taxon>
        <taxon>Ecdysozoa</taxon>
        <taxon>Arthropoda</taxon>
        <taxon>Crustacea</taxon>
        <taxon>Multicrustacea</taxon>
        <taxon>Malacostraca</taxon>
        <taxon>Eumalacostraca</taxon>
        <taxon>Eucarida</taxon>
        <taxon>Decapoda</taxon>
        <taxon>Pleocyemata</taxon>
        <taxon>Brachyura</taxon>
        <taxon>Eubrachyura</taxon>
        <taxon>Portunoidea</taxon>
        <taxon>Portunidae</taxon>
        <taxon>Portuninae</taxon>
        <taxon>Portunus</taxon>
    </lineage>
</organism>
<reference evidence="1 2" key="1">
    <citation type="submission" date="2019-05" db="EMBL/GenBank/DDBJ databases">
        <title>Another draft genome of Portunus trituberculatus and its Hox gene families provides insights of decapod evolution.</title>
        <authorList>
            <person name="Jeong J.-H."/>
            <person name="Song I."/>
            <person name="Kim S."/>
            <person name="Choi T."/>
            <person name="Kim D."/>
            <person name="Ryu S."/>
            <person name="Kim W."/>
        </authorList>
    </citation>
    <scope>NUCLEOTIDE SEQUENCE [LARGE SCALE GENOMIC DNA]</scope>
    <source>
        <tissue evidence="1">Muscle</tissue>
    </source>
</reference>
<dbReference type="Proteomes" id="UP000324222">
    <property type="component" value="Unassembled WGS sequence"/>
</dbReference>